<name>A0A9P4WSU3_9PLEO</name>
<feature type="region of interest" description="Disordered" evidence="1">
    <location>
        <begin position="84"/>
        <end position="114"/>
    </location>
</feature>
<dbReference type="AlphaFoldDB" id="A0A9P4WSU3"/>
<organism evidence="2 3">
    <name type="scientific">Didymella heteroderae</name>
    <dbReference type="NCBI Taxonomy" id="1769908"/>
    <lineage>
        <taxon>Eukaryota</taxon>
        <taxon>Fungi</taxon>
        <taxon>Dikarya</taxon>
        <taxon>Ascomycota</taxon>
        <taxon>Pezizomycotina</taxon>
        <taxon>Dothideomycetes</taxon>
        <taxon>Pleosporomycetidae</taxon>
        <taxon>Pleosporales</taxon>
        <taxon>Pleosporineae</taxon>
        <taxon>Didymellaceae</taxon>
        <taxon>Didymella</taxon>
    </lineage>
</organism>
<comment type="caution">
    <text evidence="2">The sequence shown here is derived from an EMBL/GenBank/DDBJ whole genome shotgun (WGS) entry which is preliminary data.</text>
</comment>
<protein>
    <submittedName>
        <fullName evidence="2">Uncharacterized protein</fullName>
    </submittedName>
</protein>
<feature type="compositionally biased region" description="Polar residues" evidence="1">
    <location>
        <begin position="86"/>
        <end position="106"/>
    </location>
</feature>
<evidence type="ECO:0000313" key="2">
    <source>
        <dbReference type="EMBL" id="KAF3040751.1"/>
    </source>
</evidence>
<dbReference type="Proteomes" id="UP000758155">
    <property type="component" value="Unassembled WGS sequence"/>
</dbReference>
<evidence type="ECO:0000256" key="1">
    <source>
        <dbReference type="SAM" id="MobiDB-lite"/>
    </source>
</evidence>
<reference evidence="2" key="1">
    <citation type="submission" date="2019-04" db="EMBL/GenBank/DDBJ databases">
        <title>Sequencing of skin fungus with MAO and IRED activity.</title>
        <authorList>
            <person name="Marsaioli A.J."/>
            <person name="Bonatto J.M.C."/>
            <person name="Reis Junior O."/>
        </authorList>
    </citation>
    <scope>NUCLEOTIDE SEQUENCE</scope>
    <source>
        <strain evidence="2">28M1</strain>
    </source>
</reference>
<keyword evidence="3" id="KW-1185">Reference proteome</keyword>
<feature type="region of interest" description="Disordered" evidence="1">
    <location>
        <begin position="129"/>
        <end position="155"/>
    </location>
</feature>
<feature type="compositionally biased region" description="Basic and acidic residues" evidence="1">
    <location>
        <begin position="129"/>
        <end position="138"/>
    </location>
</feature>
<sequence length="155" mass="17754">MNKYTCHVFRKMEAYISNTLLTYDEIDAVSRFGASHPRLFNRMVNRLVVMVREETIPDLDVFAQYCLAHPELNSSIAATMAWQPEQPEQANASAKWPLTTSSSKSLEQVHLREKNAECKKRDVDRWAEEKKHAAHDSAMRQACLAKTRATGKDRS</sequence>
<proteinExistence type="predicted"/>
<evidence type="ECO:0000313" key="3">
    <source>
        <dbReference type="Proteomes" id="UP000758155"/>
    </source>
</evidence>
<dbReference type="OrthoDB" id="3778501at2759"/>
<accession>A0A9P4WSU3</accession>
<gene>
    <name evidence="2" type="ORF">E8E12_008919</name>
</gene>
<dbReference type="EMBL" id="SWKV01000024">
    <property type="protein sequence ID" value="KAF3040751.1"/>
    <property type="molecule type" value="Genomic_DNA"/>
</dbReference>